<feature type="domain" description="C3H1-type" evidence="7">
    <location>
        <begin position="188"/>
        <end position="215"/>
    </location>
</feature>
<evidence type="ECO:0000256" key="6">
    <source>
        <dbReference type="PROSITE-ProRule" id="PRU00723"/>
    </source>
</evidence>
<accession>A0AAD6NQQ0</accession>
<evidence type="ECO:0000256" key="3">
    <source>
        <dbReference type="ARBA" id="ARBA00022833"/>
    </source>
</evidence>
<comment type="caution">
    <text evidence="9">The sequence shown here is derived from an EMBL/GenBank/DDBJ whole genome shotgun (WGS) entry which is preliminary data.</text>
</comment>
<proteinExistence type="predicted"/>
<dbReference type="PROSITE" id="PS50103">
    <property type="entry name" value="ZF_C3H1"/>
    <property type="match status" value="1"/>
</dbReference>
<dbReference type="InterPro" id="IPR000571">
    <property type="entry name" value="Znf_CCCH"/>
</dbReference>
<feature type="zinc finger region" description="C3H1-type" evidence="6">
    <location>
        <begin position="188"/>
        <end position="215"/>
    </location>
</feature>
<dbReference type="Gene3D" id="4.10.1000.10">
    <property type="entry name" value="Zinc finger, CCCH-type"/>
    <property type="match status" value="1"/>
</dbReference>
<dbReference type="PROSITE" id="PS51644">
    <property type="entry name" value="HTH_OST"/>
    <property type="match status" value="1"/>
</dbReference>
<evidence type="ECO:0000256" key="1">
    <source>
        <dbReference type="ARBA" id="ARBA00022723"/>
    </source>
</evidence>
<keyword evidence="3 6" id="KW-0862">Zinc</keyword>
<dbReference type="GO" id="GO:0003677">
    <property type="term" value="F:DNA binding"/>
    <property type="evidence" value="ECO:0007669"/>
    <property type="project" value="UniProtKB-KW"/>
</dbReference>
<evidence type="ECO:0000313" key="9">
    <source>
        <dbReference type="EMBL" id="KAJ6401450.1"/>
    </source>
</evidence>
<dbReference type="GO" id="GO:0008270">
    <property type="term" value="F:zinc ion binding"/>
    <property type="evidence" value="ECO:0007669"/>
    <property type="project" value="UniProtKB-KW"/>
</dbReference>
<keyword evidence="10" id="KW-1185">Reference proteome</keyword>
<feature type="domain" description="HTH OST-type" evidence="8">
    <location>
        <begin position="242"/>
        <end position="325"/>
    </location>
</feature>
<dbReference type="Proteomes" id="UP001162972">
    <property type="component" value="Chromosome 14"/>
</dbReference>
<evidence type="ECO:0000256" key="4">
    <source>
        <dbReference type="ARBA" id="ARBA00022884"/>
    </source>
</evidence>
<dbReference type="AlphaFoldDB" id="A0AAD6NQQ0"/>
<organism evidence="9 10">
    <name type="scientific">Salix udensis</name>
    <dbReference type="NCBI Taxonomy" id="889485"/>
    <lineage>
        <taxon>Eukaryota</taxon>
        <taxon>Viridiplantae</taxon>
        <taxon>Streptophyta</taxon>
        <taxon>Embryophyta</taxon>
        <taxon>Tracheophyta</taxon>
        <taxon>Spermatophyta</taxon>
        <taxon>Magnoliopsida</taxon>
        <taxon>eudicotyledons</taxon>
        <taxon>Gunneridae</taxon>
        <taxon>Pentapetalae</taxon>
        <taxon>rosids</taxon>
        <taxon>fabids</taxon>
        <taxon>Malpighiales</taxon>
        <taxon>Salicaceae</taxon>
        <taxon>Saliceae</taxon>
        <taxon>Salix</taxon>
    </lineage>
</organism>
<dbReference type="PANTHER" id="PTHR24009:SF0">
    <property type="entry name" value="ZINC FINGER CCCH DOMAIN-CONTAINING PROTEIN 18"/>
    <property type="match status" value="1"/>
</dbReference>
<dbReference type="EMBL" id="JAPFFJ010000019">
    <property type="protein sequence ID" value="KAJ6401450.1"/>
    <property type="molecule type" value="Genomic_DNA"/>
</dbReference>
<dbReference type="InterPro" id="IPR025605">
    <property type="entry name" value="OST-HTH/LOTUS_dom"/>
</dbReference>
<keyword evidence="1 6" id="KW-0479">Metal-binding</keyword>
<dbReference type="InterPro" id="IPR056276">
    <property type="entry name" value="AtC3H46-like_PABC-like"/>
</dbReference>
<name>A0AAD6NQQ0_9ROSI</name>
<evidence type="ECO:0000259" key="8">
    <source>
        <dbReference type="PROSITE" id="PS51644"/>
    </source>
</evidence>
<dbReference type="Pfam" id="PF23182">
    <property type="entry name" value="PABC_AtC3H46"/>
    <property type="match status" value="1"/>
</dbReference>
<reference evidence="9 10" key="1">
    <citation type="journal article" date="2023" name="Int. J. Mol. Sci.">
        <title>De Novo Assembly and Annotation of 11 Diverse Shrub Willow (Salix) Genomes Reveals Novel Gene Organization in Sex-Linked Regions.</title>
        <authorList>
            <person name="Hyden B."/>
            <person name="Feng K."/>
            <person name="Yates T.B."/>
            <person name="Jawdy S."/>
            <person name="Cereghino C."/>
            <person name="Smart L.B."/>
            <person name="Muchero W."/>
        </authorList>
    </citation>
    <scope>NUCLEOTIDE SEQUENCE [LARGE SCALE GENOMIC DNA]</scope>
    <source>
        <tissue evidence="9">Shoot tip</tissue>
    </source>
</reference>
<evidence type="ECO:0000259" key="7">
    <source>
        <dbReference type="PROSITE" id="PS50103"/>
    </source>
</evidence>
<dbReference type="PANTHER" id="PTHR24009">
    <property type="entry name" value="RNA-BINDING (RRM/RBD/RNP MOTIFS)"/>
    <property type="match status" value="1"/>
</dbReference>
<sequence length="549" mass="62472">MDFSESTKVVYNRIQEIEPEFVGKIIGYILLQNHGEREMIRLAFSPDNLIYATISKAKSDLGLNKTPVPNPLSPSQMNQAPVSDDHLQFIPITAVSSHPVSSPIKIRTAGSFWDAQVTGDQQQARNLDFGPPGYSEIVPEDYRLQNQIPFLTSDDQLDFVNSDFSSSYFYPEPALGPRTSRRSPSLPEFPVKICHYFNKGFCKHGNNCRYFHGHPMPESFSQIFSLNSNEIANDEHVISPGSLEKLELELTELLKSRRGVPVSIASLPMMYYEKYGRMLQAEGYLTESQRHGKAGYSLTKLLARLKNSIRLIDRPHGQHSVILTEDVPKYLEYSGERNDPGGIVAGSRQIYLTFPAESTFTEQDVSNYFRLLKQILAKGNPHHVCGARVLVKPYREKSRLVDRKYAEKLQHPFYYSQPFLDGDSELHSVPRACDNSRLLGKQLMEEHEQALEHERRRLSEFHFVPKPLTQHAYLGNYMDELKLSEEQADQFPSAEHFNYWFDVLNNGSTSEEKYRHIRTNCSEQDSNQGVNLPESPFASAIGNGISTVI</sequence>
<gene>
    <name evidence="9" type="ORF">OIU84_016795</name>
</gene>
<dbReference type="GO" id="GO:0003723">
    <property type="term" value="F:RNA binding"/>
    <property type="evidence" value="ECO:0007669"/>
    <property type="project" value="UniProtKB-KW"/>
</dbReference>
<keyword evidence="5" id="KW-0238">DNA-binding</keyword>
<keyword evidence="4" id="KW-0694">RNA-binding</keyword>
<dbReference type="SUPFAM" id="SSF90229">
    <property type="entry name" value="CCCH zinc finger"/>
    <property type="match status" value="1"/>
</dbReference>
<evidence type="ECO:0008006" key="11">
    <source>
        <dbReference type="Google" id="ProtNLM"/>
    </source>
</evidence>
<keyword evidence="2 6" id="KW-0863">Zinc-finger</keyword>
<dbReference type="InterPro" id="IPR036855">
    <property type="entry name" value="Znf_CCCH_sf"/>
</dbReference>
<evidence type="ECO:0000256" key="2">
    <source>
        <dbReference type="ARBA" id="ARBA00022771"/>
    </source>
</evidence>
<protein>
    <recommendedName>
        <fullName evidence="11">C3H1-type domain-containing protein</fullName>
    </recommendedName>
</protein>
<evidence type="ECO:0000256" key="5">
    <source>
        <dbReference type="ARBA" id="ARBA00023125"/>
    </source>
</evidence>
<evidence type="ECO:0000313" key="10">
    <source>
        <dbReference type="Proteomes" id="UP001162972"/>
    </source>
</evidence>